<reference evidence="1" key="1">
    <citation type="submission" date="2023-05" db="EMBL/GenBank/DDBJ databases">
        <title>Nepenthes gracilis genome sequencing.</title>
        <authorList>
            <person name="Fukushima K."/>
        </authorList>
    </citation>
    <scope>NUCLEOTIDE SEQUENCE</scope>
    <source>
        <strain evidence="1">SING2019-196</strain>
    </source>
</reference>
<proteinExistence type="predicted"/>
<evidence type="ECO:0000313" key="1">
    <source>
        <dbReference type="EMBL" id="GMH09735.1"/>
    </source>
</evidence>
<comment type="caution">
    <text evidence="1">The sequence shown here is derived from an EMBL/GenBank/DDBJ whole genome shotgun (WGS) entry which is preliminary data.</text>
</comment>
<protein>
    <submittedName>
        <fullName evidence="1">Uncharacterized protein</fullName>
    </submittedName>
</protein>
<dbReference type="AlphaFoldDB" id="A0AAD3XMF8"/>
<accession>A0AAD3XMF8</accession>
<gene>
    <name evidence="1" type="ORF">Nepgr_011576</name>
</gene>
<dbReference type="EMBL" id="BSYO01000009">
    <property type="protein sequence ID" value="GMH09735.1"/>
    <property type="molecule type" value="Genomic_DNA"/>
</dbReference>
<dbReference type="Proteomes" id="UP001279734">
    <property type="component" value="Unassembled WGS sequence"/>
</dbReference>
<name>A0AAD3XMF8_NEPGR</name>
<organism evidence="1 2">
    <name type="scientific">Nepenthes gracilis</name>
    <name type="common">Slender pitcher plant</name>
    <dbReference type="NCBI Taxonomy" id="150966"/>
    <lineage>
        <taxon>Eukaryota</taxon>
        <taxon>Viridiplantae</taxon>
        <taxon>Streptophyta</taxon>
        <taxon>Embryophyta</taxon>
        <taxon>Tracheophyta</taxon>
        <taxon>Spermatophyta</taxon>
        <taxon>Magnoliopsida</taxon>
        <taxon>eudicotyledons</taxon>
        <taxon>Gunneridae</taxon>
        <taxon>Pentapetalae</taxon>
        <taxon>Caryophyllales</taxon>
        <taxon>Nepenthaceae</taxon>
        <taxon>Nepenthes</taxon>
    </lineage>
</organism>
<evidence type="ECO:0000313" key="2">
    <source>
        <dbReference type="Proteomes" id="UP001279734"/>
    </source>
</evidence>
<keyword evidence="2" id="KW-1185">Reference proteome</keyword>
<sequence>MDLRKGIQRDTKIERKLEGSGRGSSKIKRILNKKTSGRIRSRWSSGLSGRLRRVSSISPFLHSLLHSGLHICHEVLSRAFLADFLEVTGGAGDEILSTGDSVGGTVGGADGVLACWSWSWPCLGGADGLLSSGGYGLELLDLLEWLFTPCWKQLRCWNLSVMQMANMVLLLKVLKICPVEDASGCLEWFLGFCCDG</sequence>